<comment type="catalytic activity">
    <reaction evidence="1 7 8">
        <text>[protein]-peptidylproline (omega=180) = [protein]-peptidylproline (omega=0)</text>
        <dbReference type="Rhea" id="RHEA:16237"/>
        <dbReference type="Rhea" id="RHEA-COMP:10747"/>
        <dbReference type="Rhea" id="RHEA-COMP:10748"/>
        <dbReference type="ChEBI" id="CHEBI:83833"/>
        <dbReference type="ChEBI" id="CHEBI:83834"/>
        <dbReference type="EC" id="5.2.1.8"/>
    </reaction>
</comment>
<evidence type="ECO:0000259" key="10">
    <source>
        <dbReference type="PROSITE" id="PS50059"/>
    </source>
</evidence>
<evidence type="ECO:0000256" key="9">
    <source>
        <dbReference type="SAM" id="MobiDB-lite"/>
    </source>
</evidence>
<reference evidence="11" key="1">
    <citation type="journal article" date="2020" name="Stud. Mycol.">
        <title>101 Dothideomycetes genomes: a test case for predicting lifestyles and emergence of pathogens.</title>
        <authorList>
            <person name="Haridas S."/>
            <person name="Albert R."/>
            <person name="Binder M."/>
            <person name="Bloem J."/>
            <person name="Labutti K."/>
            <person name="Salamov A."/>
            <person name="Andreopoulos B."/>
            <person name="Baker S."/>
            <person name="Barry K."/>
            <person name="Bills G."/>
            <person name="Bluhm B."/>
            <person name="Cannon C."/>
            <person name="Castanera R."/>
            <person name="Culley D."/>
            <person name="Daum C."/>
            <person name="Ezra D."/>
            <person name="Gonzalez J."/>
            <person name="Henrissat B."/>
            <person name="Kuo A."/>
            <person name="Liang C."/>
            <person name="Lipzen A."/>
            <person name="Lutzoni F."/>
            <person name="Magnuson J."/>
            <person name="Mondo S."/>
            <person name="Nolan M."/>
            <person name="Ohm R."/>
            <person name="Pangilinan J."/>
            <person name="Park H.-J."/>
            <person name="Ramirez L."/>
            <person name="Alfaro M."/>
            <person name="Sun H."/>
            <person name="Tritt A."/>
            <person name="Yoshinaga Y."/>
            <person name="Zwiers L.-H."/>
            <person name="Turgeon B."/>
            <person name="Goodwin S."/>
            <person name="Spatafora J."/>
            <person name="Crous P."/>
            <person name="Grigoriev I."/>
        </authorList>
    </citation>
    <scope>NUCLEOTIDE SEQUENCE</scope>
    <source>
        <strain evidence="11">CBS 260.36</strain>
    </source>
</reference>
<dbReference type="PROSITE" id="PS50059">
    <property type="entry name" value="FKBP_PPIASE"/>
    <property type="match status" value="1"/>
</dbReference>
<dbReference type="PANTHER" id="PTHR43811:SF19">
    <property type="entry name" value="39 KDA FK506-BINDING NUCLEAR PROTEIN"/>
    <property type="match status" value="1"/>
</dbReference>
<evidence type="ECO:0000256" key="4">
    <source>
        <dbReference type="ARBA" id="ARBA00011865"/>
    </source>
</evidence>
<evidence type="ECO:0000256" key="3">
    <source>
        <dbReference type="ARBA" id="ARBA00007838"/>
    </source>
</evidence>
<dbReference type="InterPro" id="IPR023566">
    <property type="entry name" value="PPIase_Fpr3/Fpr4-like"/>
</dbReference>
<keyword evidence="5 7" id="KW-0697">Rotamase</keyword>
<dbReference type="Gene3D" id="2.60.120.340">
    <property type="entry name" value="Nucleoplasmin core domain"/>
    <property type="match status" value="1"/>
</dbReference>
<dbReference type="AlphaFoldDB" id="A0A9P4MJ70"/>
<organism evidence="11 12">
    <name type="scientific">Myriangium duriaei CBS 260.36</name>
    <dbReference type="NCBI Taxonomy" id="1168546"/>
    <lineage>
        <taxon>Eukaryota</taxon>
        <taxon>Fungi</taxon>
        <taxon>Dikarya</taxon>
        <taxon>Ascomycota</taxon>
        <taxon>Pezizomycotina</taxon>
        <taxon>Dothideomycetes</taxon>
        <taxon>Dothideomycetidae</taxon>
        <taxon>Myriangiales</taxon>
        <taxon>Myriangiaceae</taxon>
        <taxon>Myriangium</taxon>
    </lineage>
</organism>
<evidence type="ECO:0000313" key="11">
    <source>
        <dbReference type="EMBL" id="KAF2154933.1"/>
    </source>
</evidence>
<accession>A0A9P4MJ70</accession>
<evidence type="ECO:0000256" key="6">
    <source>
        <dbReference type="ARBA" id="ARBA00023235"/>
    </source>
</evidence>
<feature type="compositionally biased region" description="Acidic residues" evidence="9">
    <location>
        <begin position="36"/>
        <end position="49"/>
    </location>
</feature>
<evidence type="ECO:0000256" key="7">
    <source>
        <dbReference type="PIRNR" id="PIRNR001473"/>
    </source>
</evidence>
<dbReference type="EC" id="5.2.1.8" evidence="7"/>
<dbReference type="InterPro" id="IPR041232">
    <property type="entry name" value="NPL"/>
</dbReference>
<dbReference type="InterPro" id="IPR001179">
    <property type="entry name" value="PPIase_FKBP_dom"/>
</dbReference>
<comment type="caution">
    <text evidence="11">The sequence shown here is derived from an EMBL/GenBank/DDBJ whole genome shotgun (WGS) entry which is preliminary data.</text>
</comment>
<dbReference type="GO" id="GO:0005730">
    <property type="term" value="C:nucleolus"/>
    <property type="evidence" value="ECO:0007669"/>
    <property type="project" value="TreeGrafter"/>
</dbReference>
<comment type="subunit">
    <text evidence="4">Binds to histones H3 and H4.</text>
</comment>
<comment type="similarity">
    <text evidence="3">Belongs to the FKBP-type PPIase family. FKBP3/4 subfamily.</text>
</comment>
<feature type="compositionally biased region" description="Basic and acidic residues" evidence="9">
    <location>
        <begin position="313"/>
        <end position="334"/>
    </location>
</feature>
<evidence type="ECO:0000256" key="8">
    <source>
        <dbReference type="PROSITE-ProRule" id="PRU00277"/>
    </source>
</evidence>
<evidence type="ECO:0000256" key="5">
    <source>
        <dbReference type="ARBA" id="ARBA00023110"/>
    </source>
</evidence>
<dbReference type="GO" id="GO:0000785">
    <property type="term" value="C:chromatin"/>
    <property type="evidence" value="ECO:0007669"/>
    <property type="project" value="TreeGrafter"/>
</dbReference>
<dbReference type="SUPFAM" id="SSF54534">
    <property type="entry name" value="FKBP-like"/>
    <property type="match status" value="1"/>
</dbReference>
<sequence length="465" mass="50578">MAAIDPTAEPEESGTSTSSKPRATLKLIRQPLMSDFLDEDDSDFDEDEMNALLAEGDSDESEESEDDEEANGGPSDPSKSKKARKAAAAEQIRKELENAMELDAPNGVNGKVAKGKGKAVVEADEEEDEDSEEDSEDDDDMSELDEPEEFVICTLDPEKLYQQPLDITIGEDERVWFVVSGTHSIFLTGNYIEPVEPQPNPYDDDEDDYDSEDEYDLTPDEDELDDDEELSEDELDTLADPRITEVESEEEAPALVKADKKKGKNKRSAEDSGDDAATLDELISKAQEANGDAKLSKKQAKKLKNNAGQAVAAEKEEPSSAKSDKKVSFAEKLETGPTPSPSTGKDKAAATGPRVVQGVTIDVRKVGEGEEAKKGDRVSMRYIGKLQKNGKLFDSNKKGKPFSFKLGVGEVIKGWDIGVAGMRVGAERRLTIPAHLGYGSKGAPPDIPGNSTLIFDIKLLEIKKN</sequence>
<name>A0A9P4MJ70_9PEZI</name>
<dbReference type="GO" id="GO:0003755">
    <property type="term" value="F:peptidyl-prolyl cis-trans isomerase activity"/>
    <property type="evidence" value="ECO:0007669"/>
    <property type="project" value="UniProtKB-KW"/>
</dbReference>
<dbReference type="FunFam" id="3.10.50.40:FF:000006">
    <property type="entry name" value="Peptidyl-prolyl cis-trans isomerase"/>
    <property type="match status" value="1"/>
</dbReference>
<evidence type="ECO:0000256" key="2">
    <source>
        <dbReference type="ARBA" id="ARBA00002221"/>
    </source>
</evidence>
<protein>
    <recommendedName>
        <fullName evidence="7">FK506-binding protein</fullName>
        <ecNumber evidence="7">5.2.1.8</ecNumber>
    </recommendedName>
</protein>
<dbReference type="Gene3D" id="3.10.50.40">
    <property type="match status" value="1"/>
</dbReference>
<proteinExistence type="inferred from homology"/>
<feature type="region of interest" description="Disordered" evidence="9">
    <location>
        <begin position="1"/>
        <end position="148"/>
    </location>
</feature>
<feature type="region of interest" description="Disordered" evidence="9">
    <location>
        <begin position="187"/>
        <end position="354"/>
    </location>
</feature>
<feature type="compositionally biased region" description="Acidic residues" evidence="9">
    <location>
        <begin position="122"/>
        <end position="148"/>
    </location>
</feature>
<dbReference type="Pfam" id="PF00254">
    <property type="entry name" value="FKBP_C"/>
    <property type="match status" value="1"/>
</dbReference>
<dbReference type="PANTHER" id="PTHR43811">
    <property type="entry name" value="FKBP-TYPE PEPTIDYL-PROLYL CIS-TRANS ISOMERASE FKPA"/>
    <property type="match status" value="1"/>
</dbReference>
<keyword evidence="6 7" id="KW-0413">Isomerase</keyword>
<dbReference type="InterPro" id="IPR046357">
    <property type="entry name" value="PPIase_dom_sf"/>
</dbReference>
<dbReference type="OrthoDB" id="77911at2759"/>
<dbReference type="EMBL" id="ML996083">
    <property type="protein sequence ID" value="KAF2154933.1"/>
    <property type="molecule type" value="Genomic_DNA"/>
</dbReference>
<evidence type="ECO:0000256" key="1">
    <source>
        <dbReference type="ARBA" id="ARBA00000971"/>
    </source>
</evidence>
<evidence type="ECO:0000313" key="12">
    <source>
        <dbReference type="Proteomes" id="UP000799439"/>
    </source>
</evidence>
<feature type="compositionally biased region" description="Acidic residues" evidence="9">
    <location>
        <begin position="202"/>
        <end position="237"/>
    </location>
</feature>
<dbReference type="Pfam" id="PF17800">
    <property type="entry name" value="NPL"/>
    <property type="match status" value="1"/>
</dbReference>
<comment type="function">
    <text evidence="2">PPIase that acts as a histone chaperone. Histone proline isomerase that increases the rate of cis-trans isomerization at prolines on the histone H3 N-terminal tail. Proline isomerization influences H3 methylation thereby regulating gene expression.</text>
</comment>
<keyword evidence="12" id="KW-1185">Reference proteome</keyword>
<feature type="domain" description="PPIase FKBP-type" evidence="10">
    <location>
        <begin position="375"/>
        <end position="463"/>
    </location>
</feature>
<feature type="compositionally biased region" description="Acidic residues" evidence="9">
    <location>
        <begin position="56"/>
        <end position="70"/>
    </location>
</feature>
<gene>
    <name evidence="11" type="ORF">K461DRAFT_253093</name>
</gene>
<dbReference type="Proteomes" id="UP000799439">
    <property type="component" value="Unassembled WGS sequence"/>
</dbReference>
<dbReference type="PIRSF" id="PIRSF001473">
    <property type="entry name" value="FK506-bp_FPR3"/>
    <property type="match status" value="1"/>
</dbReference>